<dbReference type="Gene3D" id="3.20.20.100">
    <property type="entry name" value="NADP-dependent oxidoreductase domain"/>
    <property type="match status" value="1"/>
</dbReference>
<dbReference type="RefSeq" id="WP_098470341.1">
    <property type="nucleotide sequence ID" value="NZ_PDJD01000001.1"/>
</dbReference>
<dbReference type="OrthoDB" id="9768793at2"/>
<dbReference type="InterPro" id="IPR023210">
    <property type="entry name" value="NADP_OxRdtase_dom"/>
</dbReference>
<protein>
    <submittedName>
        <fullName evidence="2">Aryl-alcohol dehydrogenase-like predicted oxidoreductase</fullName>
    </submittedName>
</protein>
<dbReference type="Pfam" id="PF00248">
    <property type="entry name" value="Aldo_ket_red"/>
    <property type="match status" value="1"/>
</dbReference>
<name>A0A2A9D064_9MICO</name>
<sequence length="321" mass="33583">MQPRRSGSSGLSVSPVGLGTMTWGRDTDRHEAADLMRLFLDAGGSLLDTASSDGSGAAEEVVGDLLSGEISRREVVLCGKSGVRHGAEGISISAARGALLDDLDATLARLRTDHLDLWLVQAPDGVTPAEETVSALCDAVRSGRTRYVGLANHAGWETAQRAVLARQAGVPLAAAQVEYSLLQRGAEREVIPAAQGLGLGVIGWSGLGRGVLTGKYRRVRPADSRAASPHLRAFVEPYLTDDAARVVEAVATAADGLGCTPAQVALAWARQAPGITSVLIGPRAPGQLAQALEALDLVLPQQIRDVLDEVTQPALGYPERR</sequence>
<keyword evidence="3" id="KW-1185">Reference proteome</keyword>
<dbReference type="AlphaFoldDB" id="A0A2A9D064"/>
<evidence type="ECO:0000313" key="3">
    <source>
        <dbReference type="Proteomes" id="UP000224915"/>
    </source>
</evidence>
<dbReference type="SUPFAM" id="SSF51430">
    <property type="entry name" value="NAD(P)-linked oxidoreductase"/>
    <property type="match status" value="1"/>
</dbReference>
<dbReference type="PANTHER" id="PTHR43364:SF18">
    <property type="entry name" value="OXIDOREDUCTASE"/>
    <property type="match status" value="1"/>
</dbReference>
<evidence type="ECO:0000259" key="1">
    <source>
        <dbReference type="Pfam" id="PF00248"/>
    </source>
</evidence>
<feature type="domain" description="NADP-dependent oxidoreductase" evidence="1">
    <location>
        <begin position="16"/>
        <end position="309"/>
    </location>
</feature>
<accession>A0A2A9D064</accession>
<dbReference type="GO" id="GO:0005829">
    <property type="term" value="C:cytosol"/>
    <property type="evidence" value="ECO:0007669"/>
    <property type="project" value="TreeGrafter"/>
</dbReference>
<dbReference type="Proteomes" id="UP000224915">
    <property type="component" value="Unassembled WGS sequence"/>
</dbReference>
<dbReference type="InterPro" id="IPR036812">
    <property type="entry name" value="NAD(P)_OxRdtase_dom_sf"/>
</dbReference>
<reference evidence="2 3" key="1">
    <citation type="submission" date="2017-10" db="EMBL/GenBank/DDBJ databases">
        <title>Sequencing the genomes of 1000 actinobacteria strains.</title>
        <authorList>
            <person name="Klenk H.-P."/>
        </authorList>
    </citation>
    <scope>NUCLEOTIDE SEQUENCE [LARGE SCALE GENOMIC DNA]</scope>
    <source>
        <strain evidence="2 3">DSM 21801</strain>
    </source>
</reference>
<proteinExistence type="predicted"/>
<gene>
    <name evidence="2" type="ORF">ATL40_1351</name>
</gene>
<dbReference type="InterPro" id="IPR050523">
    <property type="entry name" value="AKR_Detox_Biosynth"/>
</dbReference>
<evidence type="ECO:0000313" key="2">
    <source>
        <dbReference type="EMBL" id="PFG19781.1"/>
    </source>
</evidence>
<dbReference type="PANTHER" id="PTHR43364">
    <property type="entry name" value="NADH-SPECIFIC METHYLGLYOXAL REDUCTASE-RELATED"/>
    <property type="match status" value="1"/>
</dbReference>
<organism evidence="2 3">
    <name type="scientific">Serinibacter salmoneus</name>
    <dbReference type="NCBI Taxonomy" id="556530"/>
    <lineage>
        <taxon>Bacteria</taxon>
        <taxon>Bacillati</taxon>
        <taxon>Actinomycetota</taxon>
        <taxon>Actinomycetes</taxon>
        <taxon>Micrococcales</taxon>
        <taxon>Beutenbergiaceae</taxon>
        <taxon>Serinibacter</taxon>
    </lineage>
</organism>
<dbReference type="EMBL" id="PDJD01000001">
    <property type="protein sequence ID" value="PFG19781.1"/>
    <property type="molecule type" value="Genomic_DNA"/>
</dbReference>
<comment type="caution">
    <text evidence="2">The sequence shown here is derived from an EMBL/GenBank/DDBJ whole genome shotgun (WGS) entry which is preliminary data.</text>
</comment>